<dbReference type="Gene3D" id="2.60.40.290">
    <property type="match status" value="1"/>
</dbReference>
<dbReference type="InterPro" id="IPR001919">
    <property type="entry name" value="CBD2"/>
</dbReference>
<feature type="chain" id="PRO_5047304436" evidence="1">
    <location>
        <begin position="25"/>
        <end position="71"/>
    </location>
</feature>
<evidence type="ECO:0000313" key="3">
    <source>
        <dbReference type="EMBL" id="MFC6083953.1"/>
    </source>
</evidence>
<protein>
    <submittedName>
        <fullName evidence="3">Cellulose binding domain-containing protein</fullName>
    </submittedName>
</protein>
<dbReference type="EMBL" id="JBHSRF010000035">
    <property type="protein sequence ID" value="MFC6083953.1"/>
    <property type="molecule type" value="Genomic_DNA"/>
</dbReference>
<dbReference type="Pfam" id="PF00553">
    <property type="entry name" value="CBM_2"/>
    <property type="match status" value="1"/>
</dbReference>
<evidence type="ECO:0000256" key="1">
    <source>
        <dbReference type="SAM" id="SignalP"/>
    </source>
</evidence>
<proteinExistence type="predicted"/>
<dbReference type="SUPFAM" id="SSF49384">
    <property type="entry name" value="Carbohydrate-binding domain"/>
    <property type="match status" value="1"/>
</dbReference>
<evidence type="ECO:0000313" key="4">
    <source>
        <dbReference type="Proteomes" id="UP001596137"/>
    </source>
</evidence>
<dbReference type="InterPro" id="IPR012291">
    <property type="entry name" value="CBM2_carb-bd_dom_sf"/>
</dbReference>
<dbReference type="RefSeq" id="WP_380756493.1">
    <property type="nucleotide sequence ID" value="NZ_JBHSRF010000035.1"/>
</dbReference>
<dbReference type="InterPro" id="IPR008965">
    <property type="entry name" value="CBM2/CBM3_carb-bd_dom_sf"/>
</dbReference>
<name>A0ABW1NKS1_9ACTN</name>
<sequence length="71" mass="7162">MRLSRLRLLVAAIVSVAAAVTVGAVLPAVHAAAAGCRVTYTVSSQWQGGFGADVSLTNTGPASWQAPPARS</sequence>
<comment type="caution">
    <text evidence="3">The sequence shown here is derived from an EMBL/GenBank/DDBJ whole genome shotgun (WGS) entry which is preliminary data.</text>
</comment>
<reference evidence="4" key="1">
    <citation type="journal article" date="2019" name="Int. J. Syst. Evol. Microbiol.">
        <title>The Global Catalogue of Microorganisms (GCM) 10K type strain sequencing project: providing services to taxonomists for standard genome sequencing and annotation.</title>
        <authorList>
            <consortium name="The Broad Institute Genomics Platform"/>
            <consortium name="The Broad Institute Genome Sequencing Center for Infectious Disease"/>
            <person name="Wu L."/>
            <person name="Ma J."/>
        </authorList>
    </citation>
    <scope>NUCLEOTIDE SEQUENCE [LARGE SCALE GENOMIC DNA]</scope>
    <source>
        <strain evidence="4">JCM 30346</strain>
    </source>
</reference>
<dbReference type="InterPro" id="IPR006311">
    <property type="entry name" value="TAT_signal"/>
</dbReference>
<dbReference type="PROSITE" id="PS51318">
    <property type="entry name" value="TAT"/>
    <property type="match status" value="1"/>
</dbReference>
<gene>
    <name evidence="3" type="ORF">ACFP1K_22485</name>
</gene>
<feature type="signal peptide" evidence="1">
    <location>
        <begin position="1"/>
        <end position="24"/>
    </location>
</feature>
<dbReference type="Proteomes" id="UP001596137">
    <property type="component" value="Unassembled WGS sequence"/>
</dbReference>
<keyword evidence="1" id="KW-0732">Signal</keyword>
<accession>A0ABW1NKS1</accession>
<feature type="domain" description="CBM2" evidence="2">
    <location>
        <begin position="36"/>
        <end position="63"/>
    </location>
</feature>
<keyword evidence="4" id="KW-1185">Reference proteome</keyword>
<organism evidence="3 4">
    <name type="scientific">Sphaerisporangium aureirubrum</name>
    <dbReference type="NCBI Taxonomy" id="1544736"/>
    <lineage>
        <taxon>Bacteria</taxon>
        <taxon>Bacillati</taxon>
        <taxon>Actinomycetota</taxon>
        <taxon>Actinomycetes</taxon>
        <taxon>Streptosporangiales</taxon>
        <taxon>Streptosporangiaceae</taxon>
        <taxon>Sphaerisporangium</taxon>
    </lineage>
</organism>
<evidence type="ECO:0000259" key="2">
    <source>
        <dbReference type="Pfam" id="PF00553"/>
    </source>
</evidence>